<feature type="domain" description="Phage shock protein PspC N-terminal" evidence="7">
    <location>
        <begin position="12"/>
        <end position="70"/>
    </location>
</feature>
<accession>A0AAW9R870</accession>
<comment type="subcellular location">
    <subcellularLocation>
        <location evidence="1">Cell membrane</location>
        <topology evidence="1">Single-pass membrane protein</topology>
    </subcellularLocation>
</comment>
<evidence type="ECO:0000256" key="4">
    <source>
        <dbReference type="ARBA" id="ARBA00022989"/>
    </source>
</evidence>
<dbReference type="PANTHER" id="PTHR33885">
    <property type="entry name" value="PHAGE SHOCK PROTEIN C"/>
    <property type="match status" value="1"/>
</dbReference>
<evidence type="ECO:0000256" key="5">
    <source>
        <dbReference type="ARBA" id="ARBA00023136"/>
    </source>
</evidence>
<comment type="caution">
    <text evidence="8">The sequence shown here is derived from an EMBL/GenBank/DDBJ whole genome shotgun (WGS) entry which is preliminary data.</text>
</comment>
<dbReference type="AlphaFoldDB" id="A0AAW9R870"/>
<sequence length="137" mass="15583">MSEIYQRENPHRLYRDKKNAVLAGVCAGIADYFGFNRKGVRVAVVLTFLFPPFIPFVIVSYIVLAIVIPVKPQELYVDNDKANFWRGVSNAPAEVFSALSHRFKSLNLRLEKMEAYVTSKEFSIDRELGRGPGRSRS</sequence>
<evidence type="ECO:0000313" key="8">
    <source>
        <dbReference type="EMBL" id="MEJ8568887.1"/>
    </source>
</evidence>
<dbReference type="GO" id="GO:0005886">
    <property type="term" value="C:plasma membrane"/>
    <property type="evidence" value="ECO:0007669"/>
    <property type="project" value="UniProtKB-SubCell"/>
</dbReference>
<feature type="transmembrane region" description="Helical" evidence="6">
    <location>
        <begin position="20"/>
        <end position="36"/>
    </location>
</feature>
<keyword evidence="9" id="KW-1185">Reference proteome</keyword>
<organism evidence="8 9">
    <name type="scientific">Elongatibacter sediminis</name>
    <dbReference type="NCBI Taxonomy" id="3119006"/>
    <lineage>
        <taxon>Bacteria</taxon>
        <taxon>Pseudomonadati</taxon>
        <taxon>Pseudomonadota</taxon>
        <taxon>Gammaproteobacteria</taxon>
        <taxon>Chromatiales</taxon>
        <taxon>Wenzhouxiangellaceae</taxon>
        <taxon>Elongatibacter</taxon>
    </lineage>
</organism>
<dbReference type="EMBL" id="JAZHOG010000010">
    <property type="protein sequence ID" value="MEJ8568887.1"/>
    <property type="molecule type" value="Genomic_DNA"/>
</dbReference>
<dbReference type="Pfam" id="PF04024">
    <property type="entry name" value="PspC"/>
    <property type="match status" value="1"/>
</dbReference>
<evidence type="ECO:0000313" key="9">
    <source>
        <dbReference type="Proteomes" id="UP001359886"/>
    </source>
</evidence>
<evidence type="ECO:0000259" key="7">
    <source>
        <dbReference type="Pfam" id="PF04024"/>
    </source>
</evidence>
<protein>
    <submittedName>
        <fullName evidence="8">Envelope stress response membrane protein PspC</fullName>
    </submittedName>
</protein>
<keyword evidence="3 6" id="KW-0812">Transmembrane</keyword>
<dbReference type="InterPro" id="IPR014320">
    <property type="entry name" value="Phageshock_PspC"/>
</dbReference>
<dbReference type="NCBIfam" id="TIGR02978">
    <property type="entry name" value="phageshock_pspC"/>
    <property type="match status" value="1"/>
</dbReference>
<dbReference type="RefSeq" id="WP_354696209.1">
    <property type="nucleotide sequence ID" value="NZ_JAZHOG010000010.1"/>
</dbReference>
<dbReference type="InterPro" id="IPR007168">
    <property type="entry name" value="Phageshock_PspC_N"/>
</dbReference>
<dbReference type="PANTHER" id="PTHR33885:SF3">
    <property type="entry name" value="PHAGE SHOCK PROTEIN C"/>
    <property type="match status" value="1"/>
</dbReference>
<evidence type="ECO:0000256" key="1">
    <source>
        <dbReference type="ARBA" id="ARBA00004162"/>
    </source>
</evidence>
<evidence type="ECO:0000256" key="2">
    <source>
        <dbReference type="ARBA" id="ARBA00022475"/>
    </source>
</evidence>
<proteinExistence type="predicted"/>
<name>A0AAW9R870_9GAMM</name>
<evidence type="ECO:0000256" key="3">
    <source>
        <dbReference type="ARBA" id="ARBA00022692"/>
    </source>
</evidence>
<keyword evidence="4 6" id="KW-1133">Transmembrane helix</keyword>
<dbReference type="Proteomes" id="UP001359886">
    <property type="component" value="Unassembled WGS sequence"/>
</dbReference>
<keyword evidence="5 6" id="KW-0472">Membrane</keyword>
<reference evidence="8 9" key="1">
    <citation type="submission" date="2024-02" db="EMBL/GenBank/DDBJ databases">
        <title>A novel Wenzhouxiangellaceae bacterium, isolated from coastal sediments.</title>
        <authorList>
            <person name="Du Z.-J."/>
            <person name="Ye Y.-Q."/>
            <person name="Zhang X.-Y."/>
        </authorList>
    </citation>
    <scope>NUCLEOTIDE SEQUENCE [LARGE SCALE GENOMIC DNA]</scope>
    <source>
        <strain evidence="8 9">CH-27</strain>
    </source>
</reference>
<keyword evidence="2" id="KW-1003">Cell membrane</keyword>
<feature type="transmembrane region" description="Helical" evidence="6">
    <location>
        <begin position="42"/>
        <end position="68"/>
    </location>
</feature>
<evidence type="ECO:0000256" key="6">
    <source>
        <dbReference type="SAM" id="Phobius"/>
    </source>
</evidence>
<dbReference type="InterPro" id="IPR052027">
    <property type="entry name" value="PspC"/>
</dbReference>
<gene>
    <name evidence="8" type="primary">pspC</name>
    <name evidence="8" type="ORF">V3330_14735</name>
</gene>